<dbReference type="SUPFAM" id="SSF46894">
    <property type="entry name" value="C-terminal effector domain of the bipartite response regulators"/>
    <property type="match status" value="1"/>
</dbReference>
<dbReference type="InterPro" id="IPR016032">
    <property type="entry name" value="Sig_transdc_resp-reg_C-effctor"/>
</dbReference>
<feature type="domain" description="HTH luxR-type" evidence="2">
    <location>
        <begin position="147"/>
        <end position="212"/>
    </location>
</feature>
<evidence type="ECO:0000313" key="4">
    <source>
        <dbReference type="Proteomes" id="UP000612585"/>
    </source>
</evidence>
<dbReference type="InterPro" id="IPR000792">
    <property type="entry name" value="Tscrpt_reg_LuxR_C"/>
</dbReference>
<dbReference type="InterPro" id="IPR039420">
    <property type="entry name" value="WalR-like"/>
</dbReference>
<dbReference type="InterPro" id="IPR011006">
    <property type="entry name" value="CheY-like_superfamily"/>
</dbReference>
<dbReference type="RefSeq" id="WP_204011840.1">
    <property type="nucleotide sequence ID" value="NZ_BOPG01000106.1"/>
</dbReference>
<dbReference type="SUPFAM" id="SSF52172">
    <property type="entry name" value="CheY-like"/>
    <property type="match status" value="1"/>
</dbReference>
<dbReference type="PANTHER" id="PTHR43214:SF43">
    <property type="entry name" value="TWO-COMPONENT RESPONSE REGULATOR"/>
    <property type="match status" value="1"/>
</dbReference>
<evidence type="ECO:0000256" key="1">
    <source>
        <dbReference type="ARBA" id="ARBA00023125"/>
    </source>
</evidence>
<dbReference type="PANTHER" id="PTHR43214">
    <property type="entry name" value="TWO-COMPONENT RESPONSE REGULATOR"/>
    <property type="match status" value="1"/>
</dbReference>
<keyword evidence="4" id="KW-1185">Reference proteome</keyword>
<reference evidence="3" key="1">
    <citation type="submission" date="2021-01" db="EMBL/GenBank/DDBJ databases">
        <title>Whole genome shotgun sequence of Virgisporangium aurantiacum NBRC 16421.</title>
        <authorList>
            <person name="Komaki H."/>
            <person name="Tamura T."/>
        </authorList>
    </citation>
    <scope>NUCLEOTIDE SEQUENCE</scope>
    <source>
        <strain evidence="3">NBRC 16421</strain>
    </source>
</reference>
<proteinExistence type="predicted"/>
<organism evidence="3 4">
    <name type="scientific">Virgisporangium aurantiacum</name>
    <dbReference type="NCBI Taxonomy" id="175570"/>
    <lineage>
        <taxon>Bacteria</taxon>
        <taxon>Bacillati</taxon>
        <taxon>Actinomycetota</taxon>
        <taxon>Actinomycetes</taxon>
        <taxon>Micromonosporales</taxon>
        <taxon>Micromonosporaceae</taxon>
        <taxon>Virgisporangium</taxon>
    </lineage>
</organism>
<dbReference type="GO" id="GO:0003677">
    <property type="term" value="F:DNA binding"/>
    <property type="evidence" value="ECO:0007669"/>
    <property type="project" value="UniProtKB-KW"/>
</dbReference>
<gene>
    <name evidence="3" type="ORF">Vau01_115510</name>
</gene>
<sequence>MATIPAVIVISPVRIYRESLAAALCGQGSLEVLGTAATPDEARGHATDRVPDVLLVDVGTAHSVRMITDLARTYPDAALVALASPEEDEDIVACAAAGVAGFVASEGSLDDVVGTVESVARGDAVCSPRVTAALLRRVSGTGGEPARAAAQIRLTPRERQIVGLIDTGLSNKEIASRLYIEVSTVKNHVHNILTKLGAQRRSQAAARARTVSSSG</sequence>
<protein>
    <recommendedName>
        <fullName evidence="2">HTH luxR-type domain-containing protein</fullName>
    </recommendedName>
</protein>
<dbReference type="PRINTS" id="PR00038">
    <property type="entry name" value="HTHLUXR"/>
</dbReference>
<dbReference type="EMBL" id="BOPG01000106">
    <property type="protein sequence ID" value="GIJ64035.1"/>
    <property type="molecule type" value="Genomic_DNA"/>
</dbReference>
<name>A0A8J3ZL65_9ACTN</name>
<comment type="caution">
    <text evidence="3">The sequence shown here is derived from an EMBL/GenBank/DDBJ whole genome shotgun (WGS) entry which is preliminary data.</text>
</comment>
<evidence type="ECO:0000259" key="2">
    <source>
        <dbReference type="PROSITE" id="PS50043"/>
    </source>
</evidence>
<dbReference type="AlphaFoldDB" id="A0A8J3ZL65"/>
<dbReference type="SMART" id="SM00421">
    <property type="entry name" value="HTH_LUXR"/>
    <property type="match status" value="1"/>
</dbReference>
<dbReference type="Gene3D" id="3.40.50.2300">
    <property type="match status" value="1"/>
</dbReference>
<accession>A0A8J3ZL65</accession>
<dbReference type="Proteomes" id="UP000612585">
    <property type="component" value="Unassembled WGS sequence"/>
</dbReference>
<dbReference type="PROSITE" id="PS50043">
    <property type="entry name" value="HTH_LUXR_2"/>
    <property type="match status" value="1"/>
</dbReference>
<dbReference type="Pfam" id="PF00196">
    <property type="entry name" value="GerE"/>
    <property type="match status" value="1"/>
</dbReference>
<keyword evidence="1" id="KW-0238">DNA-binding</keyword>
<evidence type="ECO:0000313" key="3">
    <source>
        <dbReference type="EMBL" id="GIJ64035.1"/>
    </source>
</evidence>
<dbReference type="CDD" id="cd06170">
    <property type="entry name" value="LuxR_C_like"/>
    <property type="match status" value="1"/>
</dbReference>
<dbReference type="PROSITE" id="PS00622">
    <property type="entry name" value="HTH_LUXR_1"/>
    <property type="match status" value="1"/>
</dbReference>
<dbReference type="GO" id="GO:0006355">
    <property type="term" value="P:regulation of DNA-templated transcription"/>
    <property type="evidence" value="ECO:0007669"/>
    <property type="project" value="InterPro"/>
</dbReference>